<keyword evidence="1" id="KW-0812">Transmembrane</keyword>
<gene>
    <name evidence="2" type="ORF">E2C01_059655</name>
</gene>
<dbReference type="Proteomes" id="UP000324222">
    <property type="component" value="Unassembled WGS sequence"/>
</dbReference>
<evidence type="ECO:0000313" key="3">
    <source>
        <dbReference type="Proteomes" id="UP000324222"/>
    </source>
</evidence>
<protein>
    <submittedName>
        <fullName evidence="2">Uncharacterized protein</fullName>
    </submittedName>
</protein>
<keyword evidence="1" id="KW-1133">Transmembrane helix</keyword>
<feature type="transmembrane region" description="Helical" evidence="1">
    <location>
        <begin position="112"/>
        <end position="134"/>
    </location>
</feature>
<keyword evidence="1" id="KW-0472">Membrane</keyword>
<proteinExistence type="predicted"/>
<comment type="caution">
    <text evidence="2">The sequence shown here is derived from an EMBL/GenBank/DDBJ whole genome shotgun (WGS) entry which is preliminary data.</text>
</comment>
<name>A0A5B7H6T0_PORTR</name>
<sequence>MSVTTTMSPVTTVITRCCLIACLGYTRFWGTVSRLQSITCRVPQETRTGWPAVLPRPSRPHCHTPWKNVQTLYTRYNFYYNLSLKIHEENTKFPLTSLLILKPITQESHRNALCSSSIHCFVGVLLMYSYVLLIPCSPNF</sequence>
<accession>A0A5B7H6T0</accession>
<evidence type="ECO:0000313" key="2">
    <source>
        <dbReference type="EMBL" id="MPC65519.1"/>
    </source>
</evidence>
<dbReference type="EMBL" id="VSRR010023469">
    <property type="protein sequence ID" value="MPC65519.1"/>
    <property type="molecule type" value="Genomic_DNA"/>
</dbReference>
<keyword evidence="3" id="KW-1185">Reference proteome</keyword>
<dbReference type="AlphaFoldDB" id="A0A5B7H6T0"/>
<reference evidence="2 3" key="1">
    <citation type="submission" date="2019-05" db="EMBL/GenBank/DDBJ databases">
        <title>Another draft genome of Portunus trituberculatus and its Hox gene families provides insights of decapod evolution.</title>
        <authorList>
            <person name="Jeong J.-H."/>
            <person name="Song I."/>
            <person name="Kim S."/>
            <person name="Choi T."/>
            <person name="Kim D."/>
            <person name="Ryu S."/>
            <person name="Kim W."/>
        </authorList>
    </citation>
    <scope>NUCLEOTIDE SEQUENCE [LARGE SCALE GENOMIC DNA]</scope>
    <source>
        <tissue evidence="2">Muscle</tissue>
    </source>
</reference>
<evidence type="ECO:0000256" key="1">
    <source>
        <dbReference type="SAM" id="Phobius"/>
    </source>
</evidence>
<organism evidence="2 3">
    <name type="scientific">Portunus trituberculatus</name>
    <name type="common">Swimming crab</name>
    <name type="synonym">Neptunus trituberculatus</name>
    <dbReference type="NCBI Taxonomy" id="210409"/>
    <lineage>
        <taxon>Eukaryota</taxon>
        <taxon>Metazoa</taxon>
        <taxon>Ecdysozoa</taxon>
        <taxon>Arthropoda</taxon>
        <taxon>Crustacea</taxon>
        <taxon>Multicrustacea</taxon>
        <taxon>Malacostraca</taxon>
        <taxon>Eumalacostraca</taxon>
        <taxon>Eucarida</taxon>
        <taxon>Decapoda</taxon>
        <taxon>Pleocyemata</taxon>
        <taxon>Brachyura</taxon>
        <taxon>Eubrachyura</taxon>
        <taxon>Portunoidea</taxon>
        <taxon>Portunidae</taxon>
        <taxon>Portuninae</taxon>
        <taxon>Portunus</taxon>
    </lineage>
</organism>